<accession>A0A0C2VLE6</accession>
<dbReference type="AlphaFoldDB" id="A0A0C2VLE6"/>
<evidence type="ECO:0000313" key="2">
    <source>
        <dbReference type="Proteomes" id="UP000031938"/>
    </source>
</evidence>
<dbReference type="Proteomes" id="UP000031938">
    <property type="component" value="Unassembled WGS sequence"/>
</dbReference>
<gene>
    <name evidence="1" type="ORF">KP78_12050</name>
</gene>
<keyword evidence="2" id="KW-1185">Reference proteome</keyword>
<proteinExistence type="predicted"/>
<protein>
    <submittedName>
        <fullName evidence="1">Uncharacterized protein</fullName>
    </submittedName>
</protein>
<sequence length="50" mass="5679">MRTTWTTTRTTLNNSFFDKNLLDIYSNDGSILSGLLEKGTIADIRAPLRF</sequence>
<comment type="caution">
    <text evidence="1">The sequence shown here is derived from an EMBL/GenBank/DDBJ whole genome shotgun (WGS) entry which is preliminary data.</text>
</comment>
<organism evidence="1 2">
    <name type="scientific">Jeotgalibacillus soli</name>
    <dbReference type="NCBI Taxonomy" id="889306"/>
    <lineage>
        <taxon>Bacteria</taxon>
        <taxon>Bacillati</taxon>
        <taxon>Bacillota</taxon>
        <taxon>Bacilli</taxon>
        <taxon>Bacillales</taxon>
        <taxon>Caryophanaceae</taxon>
        <taxon>Jeotgalibacillus</taxon>
    </lineage>
</organism>
<reference evidence="1 2" key="1">
    <citation type="submission" date="2015-01" db="EMBL/GenBank/DDBJ databases">
        <title>Genome sequencing of Jeotgalibacillus soli.</title>
        <authorList>
            <person name="Goh K.M."/>
            <person name="Chan K.-G."/>
            <person name="Yaakop A.S."/>
            <person name="Ee R."/>
            <person name="Gan H.M."/>
            <person name="Chan C.S."/>
        </authorList>
    </citation>
    <scope>NUCLEOTIDE SEQUENCE [LARGE SCALE GENOMIC DNA]</scope>
    <source>
        <strain evidence="1 2">P9</strain>
    </source>
</reference>
<name>A0A0C2VLE6_9BACL</name>
<evidence type="ECO:0000313" key="1">
    <source>
        <dbReference type="EMBL" id="KIL49737.1"/>
    </source>
</evidence>
<dbReference type="EMBL" id="JXRP01000009">
    <property type="protein sequence ID" value="KIL49737.1"/>
    <property type="molecule type" value="Genomic_DNA"/>
</dbReference>
<dbReference type="STRING" id="889306.KP78_12050"/>
<dbReference type="PATRIC" id="fig|889306.3.peg.1212"/>